<keyword evidence="1" id="KW-0285">Flavoprotein</keyword>
<dbReference type="Pfam" id="PF08241">
    <property type="entry name" value="Methyltransf_11"/>
    <property type="match status" value="1"/>
</dbReference>
<evidence type="ECO:0000256" key="3">
    <source>
        <dbReference type="ARBA" id="ARBA00023002"/>
    </source>
</evidence>
<dbReference type="SUPFAM" id="SSF56176">
    <property type="entry name" value="FAD-binding/transporter-associated domain-like"/>
    <property type="match status" value="1"/>
</dbReference>
<dbReference type="InterPro" id="IPR016169">
    <property type="entry name" value="FAD-bd_PCMH_sub2"/>
</dbReference>
<dbReference type="InterPro" id="IPR013216">
    <property type="entry name" value="Methyltransf_11"/>
</dbReference>
<evidence type="ECO:0000313" key="7">
    <source>
        <dbReference type="EMBL" id="STX27505.1"/>
    </source>
</evidence>
<feature type="region of interest" description="Disordered" evidence="4">
    <location>
        <begin position="882"/>
        <end position="901"/>
    </location>
</feature>
<dbReference type="InterPro" id="IPR016166">
    <property type="entry name" value="FAD-bd_PCMH"/>
</dbReference>
<sequence length="950" mass="106763">MSFFKKIKAGLPALGKFNAIPAGIIDRAYLEEPKGFLSHFVRFLKIRLIYAALFIPLSVIDLVVSGLLATRYALGTFFISDDLQDSRLTQQKKYTSIFSKNLYSLFASLVGLVFPKLVAFYFTPDKSTTTGVEAGGSYYKANEAELRQPETVEELQAIILNAAATNTTIIPKGAGRSQGRQFIPEQGKSGLVIDLSKFNSVEIHTTEKIAYVGAGARWIDVQKEADKHKLALDVMQASNVFSAAGSVGTNIHGWSHKSGLLSNTILEMEIINAKGELETVKPDHPLFSLIAGGLGLFGVITRIKLQLVDNELLTEKSVEVHLKEYTNYFYHTVLPEEKTRMHLYRLSLDPKNLLSSGVAVNYNKDGDSPPVQTIPNLVEENDGGTRFNRILINLARRIGWIRKKYWEGERSRLLANNSPALTRNAIMQPPINALFNPSVSEAEWLQEYFVPPEQLADFLAALGQLLMENKVNLINASVRFVKQHDKSPLSVAPDSDRFAVVLCWNQSLQLAKTVKVKKWIREAQELTVKHGGAYYLPYQHVSAPETFHRAYPKAPEVLQLKTAIDPQNRFSSGFYEKYIAIKPKQPDHFRAIVASEETKKEFAGFLENVLQRVETNKLYALLEDILTYNDTHDEIYEELCRRLPEIMPSVFGTGRRILNSLTSIKKDLTEQAVHLLEDRKTINGLVEIGYPGRFVKGFKDNFKVNGPVIAVYEQQSVTDYIQTGFPRPYDQFAKLDYKAPNLAKLPNKSADVITCYVGLHHFPQDKLASFLKDVRRVLRDGGHFLLVDHDVIDEKSLHMAHMAHSIFNAVNGVSLAEEQQEIRNFRPMSYWQTLLAQYGLGYAVEGPEVPLIRAGDPSRNRMVSFVKTAPVLAVQLVEREEKEEAEESTAGLNPRVQTEPAQIGAWREKKTLPKVASWSQFSVHNSQLQDSDLGLKRSKSTNDMQATCSM</sequence>
<dbReference type="GO" id="GO:0003885">
    <property type="term" value="F:D-arabinono-1,4-lactone oxidase activity"/>
    <property type="evidence" value="ECO:0007669"/>
    <property type="project" value="InterPro"/>
</dbReference>
<dbReference type="InterPro" id="IPR036318">
    <property type="entry name" value="FAD-bd_PCMH-like_sf"/>
</dbReference>
<feature type="domain" description="FAD-binding PCMH-type" evidence="6">
    <location>
        <begin position="139"/>
        <end position="310"/>
    </location>
</feature>
<dbReference type="SUPFAM" id="SSF53335">
    <property type="entry name" value="S-adenosyl-L-methionine-dependent methyltransferases"/>
    <property type="match status" value="1"/>
</dbReference>
<keyword evidence="3 7" id="KW-0560">Oxidoreductase</keyword>
<reference evidence="7 8" key="1">
    <citation type="submission" date="2018-06" db="EMBL/GenBank/DDBJ databases">
        <authorList>
            <consortium name="Pathogen Informatics"/>
            <person name="Doyle S."/>
        </authorList>
    </citation>
    <scope>NUCLEOTIDE SEQUENCE [LARGE SCALE GENOMIC DNA]</scope>
    <source>
        <strain evidence="7 8">NCTC13315</strain>
    </source>
</reference>
<feature type="transmembrane region" description="Helical" evidence="5">
    <location>
        <begin position="102"/>
        <end position="122"/>
    </location>
</feature>
<evidence type="ECO:0000256" key="2">
    <source>
        <dbReference type="ARBA" id="ARBA00022827"/>
    </source>
</evidence>
<dbReference type="Pfam" id="PF04030">
    <property type="entry name" value="ALO"/>
    <property type="match status" value="1"/>
</dbReference>
<keyword evidence="2" id="KW-0274">FAD</keyword>
<dbReference type="InterPro" id="IPR016164">
    <property type="entry name" value="FAD-linked_Oxase-like_C"/>
</dbReference>
<organism evidence="7 8">
    <name type="scientific">Legionella beliardensis</name>
    <dbReference type="NCBI Taxonomy" id="91822"/>
    <lineage>
        <taxon>Bacteria</taxon>
        <taxon>Pseudomonadati</taxon>
        <taxon>Pseudomonadota</taxon>
        <taxon>Gammaproteobacteria</taxon>
        <taxon>Legionellales</taxon>
        <taxon>Legionellaceae</taxon>
        <taxon>Legionella</taxon>
    </lineage>
</organism>
<accession>A0A378HYR7</accession>
<dbReference type="Gene3D" id="3.40.50.150">
    <property type="entry name" value="Vaccinia Virus protein VP39"/>
    <property type="match status" value="1"/>
</dbReference>
<dbReference type="GO" id="GO:0016020">
    <property type="term" value="C:membrane"/>
    <property type="evidence" value="ECO:0007669"/>
    <property type="project" value="InterPro"/>
</dbReference>
<evidence type="ECO:0000256" key="4">
    <source>
        <dbReference type="SAM" id="MobiDB-lite"/>
    </source>
</evidence>
<dbReference type="InterPro" id="IPR007173">
    <property type="entry name" value="ALO_C"/>
</dbReference>
<evidence type="ECO:0000256" key="5">
    <source>
        <dbReference type="SAM" id="Phobius"/>
    </source>
</evidence>
<dbReference type="RefSeq" id="WP_115301314.1">
    <property type="nucleotide sequence ID" value="NZ_CAAAHO010000003.1"/>
</dbReference>
<evidence type="ECO:0000313" key="8">
    <source>
        <dbReference type="Proteomes" id="UP000254968"/>
    </source>
</evidence>
<keyword evidence="5" id="KW-0812">Transmembrane</keyword>
<keyword evidence="8" id="KW-1185">Reference proteome</keyword>
<gene>
    <name evidence="7" type="primary">dprE1_1</name>
    <name evidence="7" type="ORF">NCTC13315_00008</name>
</gene>
<dbReference type="PROSITE" id="PS51387">
    <property type="entry name" value="FAD_PCMH"/>
    <property type="match status" value="1"/>
</dbReference>
<dbReference type="Proteomes" id="UP000254968">
    <property type="component" value="Unassembled WGS sequence"/>
</dbReference>
<proteinExistence type="predicted"/>
<dbReference type="InterPro" id="IPR029063">
    <property type="entry name" value="SAM-dependent_MTases_sf"/>
</dbReference>
<dbReference type="GO" id="GO:0071949">
    <property type="term" value="F:FAD binding"/>
    <property type="evidence" value="ECO:0007669"/>
    <property type="project" value="InterPro"/>
</dbReference>
<dbReference type="GO" id="GO:0008757">
    <property type="term" value="F:S-adenosylmethionine-dependent methyltransferase activity"/>
    <property type="evidence" value="ECO:0007669"/>
    <property type="project" value="InterPro"/>
</dbReference>
<dbReference type="Pfam" id="PF01565">
    <property type="entry name" value="FAD_binding_4"/>
    <property type="match status" value="1"/>
</dbReference>
<evidence type="ECO:0000259" key="6">
    <source>
        <dbReference type="PROSITE" id="PS51387"/>
    </source>
</evidence>
<dbReference type="OrthoDB" id="9800184at2"/>
<dbReference type="SUPFAM" id="SSF55103">
    <property type="entry name" value="FAD-linked oxidases, C-terminal domain"/>
    <property type="match status" value="1"/>
</dbReference>
<name>A0A378HYR7_9GAMM</name>
<dbReference type="PANTHER" id="PTHR43762:SF1">
    <property type="entry name" value="D-ARABINONO-1,4-LACTONE OXIDASE"/>
    <property type="match status" value="1"/>
</dbReference>
<dbReference type="InterPro" id="IPR010031">
    <property type="entry name" value="FAD_lactone_oxidase-like"/>
</dbReference>
<dbReference type="EMBL" id="UGNV01000001">
    <property type="protein sequence ID" value="STX27505.1"/>
    <property type="molecule type" value="Genomic_DNA"/>
</dbReference>
<dbReference type="InterPro" id="IPR006094">
    <property type="entry name" value="Oxid_FAD_bind_N"/>
</dbReference>
<dbReference type="PANTHER" id="PTHR43762">
    <property type="entry name" value="L-GULONOLACTONE OXIDASE"/>
    <property type="match status" value="1"/>
</dbReference>
<keyword evidence="5" id="KW-1133">Transmembrane helix</keyword>
<dbReference type="EC" id="1.-.-.-" evidence="7"/>
<dbReference type="Gene3D" id="3.30.465.10">
    <property type="match status" value="1"/>
</dbReference>
<feature type="transmembrane region" description="Helical" evidence="5">
    <location>
        <begin position="48"/>
        <end position="69"/>
    </location>
</feature>
<protein>
    <submittedName>
        <fullName evidence="7">Cytokinin oxidase</fullName>
        <ecNumber evidence="7">1.-.-.-</ecNumber>
    </submittedName>
</protein>
<dbReference type="AlphaFoldDB" id="A0A378HYR7"/>
<keyword evidence="5" id="KW-0472">Membrane</keyword>
<evidence type="ECO:0000256" key="1">
    <source>
        <dbReference type="ARBA" id="ARBA00022630"/>
    </source>
</evidence>